<dbReference type="Pfam" id="PF00669">
    <property type="entry name" value="Flagellin_N"/>
    <property type="match status" value="1"/>
</dbReference>
<dbReference type="PANTHER" id="PTHR42792">
    <property type="entry name" value="FLAGELLIN"/>
    <property type="match status" value="1"/>
</dbReference>
<dbReference type="InterPro" id="IPR001029">
    <property type="entry name" value="Flagellin_N"/>
</dbReference>
<sequence>MSINTNLASIAALKSLNDTSAALTSTENKVSTGKNVNSASDDPAVYAIAQTMNSQIGALAGVSSGLQFANQVVGTASTAARNISNMLSSLSSAIAAAGTTGYDKSSMNNQITSTLSQITKAANAATFQGVNLLAGGTGNGVKFTSVSTAEDVNGSIYTQSGFNATAAGLGLQGLNVDQAGAKLSFSTSTGAQSNLGASLAAGDSISIKNTAVSGGGSAQNPAISYNFVAHGTVTATAPETSTDAAVNALNKTLGSSTTDVTMTSDGKLSITDTASTPLSISSSKTDSNGDTTYTLSNNNTITQSKDQSGNATFTVSTAFDANGNATAQTKIVDVNIGSGSGVDKASNFMGAMTNAGFGVSQDSSTGDLTIVGNNIASSSTTYTSGATSNAPTAKATDASGSDIAQATVQAAISKMNSISSSIGSAGNQISQLQTSTSSVSASLTSGVGALTDADLAAESAKLTSLQTKQQLAIQSLSIANSQSSTLLSLFRG</sequence>
<dbReference type="GO" id="GO:0005576">
    <property type="term" value="C:extracellular region"/>
    <property type="evidence" value="ECO:0007669"/>
    <property type="project" value="UniProtKB-SubCell"/>
</dbReference>
<gene>
    <name evidence="6" type="ORF">A0U89_13065</name>
</gene>
<evidence type="ECO:0000259" key="5">
    <source>
        <dbReference type="Pfam" id="PF00700"/>
    </source>
</evidence>
<evidence type="ECO:0000256" key="1">
    <source>
        <dbReference type="ARBA" id="ARBA00005709"/>
    </source>
</evidence>
<feature type="domain" description="Flagellin N-terminal" evidence="4">
    <location>
        <begin position="3"/>
        <end position="135"/>
    </location>
</feature>
<accession>A0A1D8UXJ7</accession>
<dbReference type="InterPro" id="IPR001492">
    <property type="entry name" value="Flagellin"/>
</dbReference>
<dbReference type="Pfam" id="PF00700">
    <property type="entry name" value="Flagellin_C"/>
    <property type="match status" value="1"/>
</dbReference>
<comment type="similarity">
    <text evidence="1 3">Belongs to the bacterial flagellin family.</text>
</comment>
<dbReference type="SUPFAM" id="SSF64518">
    <property type="entry name" value="Phase 1 flagellin"/>
    <property type="match status" value="1"/>
</dbReference>
<organism evidence="6 7">
    <name type="scientific">Kozakia baliensis</name>
    <dbReference type="NCBI Taxonomy" id="153496"/>
    <lineage>
        <taxon>Bacteria</taxon>
        <taxon>Pseudomonadati</taxon>
        <taxon>Pseudomonadota</taxon>
        <taxon>Alphaproteobacteria</taxon>
        <taxon>Acetobacterales</taxon>
        <taxon>Acetobacteraceae</taxon>
        <taxon>Kozakia</taxon>
    </lineage>
</organism>
<dbReference type="PANTHER" id="PTHR42792:SF2">
    <property type="entry name" value="FLAGELLIN"/>
    <property type="match status" value="1"/>
</dbReference>
<reference evidence="6 7" key="1">
    <citation type="journal article" date="2016" name="Microb. Cell Fact.">
        <title>Dissection of exopolysaccharide biosynthesis in Kozakia baliensis.</title>
        <authorList>
            <person name="Brandt J.U."/>
            <person name="Jakob F."/>
            <person name="Behr J."/>
            <person name="Geissler A.J."/>
            <person name="Vogel R.F."/>
        </authorList>
    </citation>
    <scope>NUCLEOTIDE SEQUENCE [LARGE SCALE GENOMIC DNA]</scope>
    <source>
        <strain evidence="6 7">DSM 14400</strain>
    </source>
</reference>
<evidence type="ECO:0000313" key="6">
    <source>
        <dbReference type="EMBL" id="AOX18354.1"/>
    </source>
</evidence>
<keyword evidence="7" id="KW-1185">Reference proteome</keyword>
<evidence type="ECO:0000256" key="3">
    <source>
        <dbReference type="RuleBase" id="RU362073"/>
    </source>
</evidence>
<dbReference type="EMBL" id="CP014674">
    <property type="protein sequence ID" value="AOX18354.1"/>
    <property type="molecule type" value="Genomic_DNA"/>
</dbReference>
<keyword evidence="2 3" id="KW-0975">Bacterial flagellum</keyword>
<proteinExistence type="inferred from homology"/>
<keyword evidence="3" id="KW-0964">Secreted</keyword>
<evidence type="ECO:0000256" key="2">
    <source>
        <dbReference type="ARBA" id="ARBA00023143"/>
    </source>
</evidence>
<dbReference type="InterPro" id="IPR046358">
    <property type="entry name" value="Flagellin_C"/>
</dbReference>
<dbReference type="STRING" id="153496.A0U89_13065"/>
<dbReference type="eggNOG" id="COG1344">
    <property type="taxonomic scope" value="Bacteria"/>
</dbReference>
<dbReference type="KEGG" id="kba:A0U89_13065"/>
<dbReference type="AlphaFoldDB" id="A0A1D8UXJ7"/>
<dbReference type="Proteomes" id="UP000179145">
    <property type="component" value="Chromosome"/>
</dbReference>
<name>A0A1D8UXJ7_9PROT</name>
<feature type="domain" description="Flagellin C-terminal" evidence="5">
    <location>
        <begin position="407"/>
        <end position="490"/>
    </location>
</feature>
<evidence type="ECO:0000259" key="4">
    <source>
        <dbReference type="Pfam" id="PF00669"/>
    </source>
</evidence>
<dbReference type="GO" id="GO:0009288">
    <property type="term" value="C:bacterial-type flagellum"/>
    <property type="evidence" value="ECO:0007669"/>
    <property type="project" value="UniProtKB-SubCell"/>
</dbReference>
<comment type="function">
    <text evidence="3">Flagellin is the subunit protein which polymerizes to form the filaments of bacterial flagella.</text>
</comment>
<dbReference type="Gene3D" id="1.20.1330.10">
    <property type="entry name" value="f41 fragment of flagellin, N-terminal domain"/>
    <property type="match status" value="2"/>
</dbReference>
<protein>
    <recommendedName>
        <fullName evidence="3">Flagellin</fullName>
    </recommendedName>
</protein>
<comment type="subcellular location">
    <subcellularLocation>
        <location evidence="3">Secreted</location>
    </subcellularLocation>
    <subcellularLocation>
        <location evidence="3">Bacterial flagellum</location>
    </subcellularLocation>
</comment>
<evidence type="ECO:0000313" key="7">
    <source>
        <dbReference type="Proteomes" id="UP000179145"/>
    </source>
</evidence>
<dbReference type="GO" id="GO:0005198">
    <property type="term" value="F:structural molecule activity"/>
    <property type="evidence" value="ECO:0007669"/>
    <property type="project" value="UniProtKB-UniRule"/>
</dbReference>